<sequence length="224" mass="23959">MRLSIGTIIPAKGLLFDMDGTLIDSRIAVEHIWQDWCRRHGVDWSYVKANLHGLRLRDSVRRFAPEGVDVVAETDFLYREELTHTDGIVPIPGAIDLLASLPATHWTIVTSADKELARARLGAAGVGEPPLLVGGDDVHHGKPDPQGYIEGARRLGVAPAETLVFEDAAAGIAAGRAAGARVIAVATDHPEEIPADIEWVPDLSALVLDSHDPVSGTVSLRVVA</sequence>
<name>H8L013_FRAAD</name>
<dbReference type="InterPro" id="IPR006439">
    <property type="entry name" value="HAD-SF_hydro_IA"/>
</dbReference>
<dbReference type="SUPFAM" id="SSF56784">
    <property type="entry name" value="HAD-like"/>
    <property type="match status" value="1"/>
</dbReference>
<dbReference type="AlphaFoldDB" id="H8L013"/>
<dbReference type="SFLD" id="SFLDS00003">
    <property type="entry name" value="Haloacid_Dehalogenase"/>
    <property type="match status" value="1"/>
</dbReference>
<gene>
    <name evidence="1" type="ordered locus">Fraau_0823</name>
</gene>
<dbReference type="EMBL" id="CP003350">
    <property type="protein sequence ID" value="AFC85294.1"/>
    <property type="molecule type" value="Genomic_DNA"/>
</dbReference>
<dbReference type="GO" id="GO:0050308">
    <property type="term" value="F:sugar-phosphatase activity"/>
    <property type="evidence" value="ECO:0007669"/>
    <property type="project" value="TreeGrafter"/>
</dbReference>
<dbReference type="KEGG" id="fau:Fraau_0823"/>
<accession>H8L013</accession>
<dbReference type="SFLD" id="SFLDG01129">
    <property type="entry name" value="C1.5:_HAD__Beta-PGM__Phosphata"/>
    <property type="match status" value="1"/>
</dbReference>
<dbReference type="Gene3D" id="3.40.50.1000">
    <property type="entry name" value="HAD superfamily/HAD-like"/>
    <property type="match status" value="1"/>
</dbReference>
<dbReference type="PANTHER" id="PTHR43481:SF4">
    <property type="entry name" value="GLYCEROL-1-PHOSPHATE PHOSPHOHYDROLASE 1-RELATED"/>
    <property type="match status" value="1"/>
</dbReference>
<evidence type="ECO:0000313" key="1">
    <source>
        <dbReference type="EMBL" id="AFC85294.1"/>
    </source>
</evidence>
<evidence type="ECO:0000313" key="2">
    <source>
        <dbReference type="Proteomes" id="UP000005234"/>
    </source>
</evidence>
<dbReference type="InterPro" id="IPR023214">
    <property type="entry name" value="HAD_sf"/>
</dbReference>
<dbReference type="Proteomes" id="UP000005234">
    <property type="component" value="Chromosome"/>
</dbReference>
<reference evidence="1" key="1">
    <citation type="submission" date="2012-02" db="EMBL/GenBank/DDBJ databases">
        <title>The complete genome of Frateuria aurantia DSM 6220.</title>
        <authorList>
            <consortium name="US DOE Joint Genome Institute (JGI-PGF)"/>
            <person name="Lucas S."/>
            <person name="Copeland A."/>
            <person name="Lapidus A."/>
            <person name="Glavina del Rio T."/>
            <person name="Dalin E."/>
            <person name="Tice H."/>
            <person name="Bruce D."/>
            <person name="Goodwin L."/>
            <person name="Pitluck S."/>
            <person name="Peters L."/>
            <person name="Ovchinnikova G."/>
            <person name="Teshima H."/>
            <person name="Kyrpides N."/>
            <person name="Mavromatis K."/>
            <person name="Ivanova N."/>
            <person name="Brettin T."/>
            <person name="Detter J.C."/>
            <person name="Han C."/>
            <person name="Larimer F."/>
            <person name="Land M."/>
            <person name="Hauser L."/>
            <person name="Markowitz V."/>
            <person name="Cheng J.-F."/>
            <person name="Hugenholtz P."/>
            <person name="Woyke T."/>
            <person name="Wu D."/>
            <person name="Brambilla E."/>
            <person name="Klenk H.-P."/>
            <person name="Eisen J.A."/>
        </authorList>
    </citation>
    <scope>NUCLEOTIDE SEQUENCE</scope>
    <source>
        <strain evidence="1">DSM 6220</strain>
    </source>
</reference>
<dbReference type="InterPro" id="IPR023198">
    <property type="entry name" value="PGP-like_dom2"/>
</dbReference>
<dbReference type="OrthoDB" id="9776368at2"/>
<dbReference type="InterPro" id="IPR041492">
    <property type="entry name" value="HAD_2"/>
</dbReference>
<keyword evidence="2" id="KW-1185">Reference proteome</keyword>
<dbReference type="NCBIfam" id="TIGR01509">
    <property type="entry name" value="HAD-SF-IA-v3"/>
    <property type="match status" value="1"/>
</dbReference>
<organism evidence="1 2">
    <name type="scientific">Frateuria aurantia (strain ATCC 33424 / DSM 6220 / KCTC 2777 / LMG 1558 / NBRC 3245 / NCIMB 13370)</name>
    <name type="common">Acetobacter aurantius</name>
    <dbReference type="NCBI Taxonomy" id="767434"/>
    <lineage>
        <taxon>Bacteria</taxon>
        <taxon>Pseudomonadati</taxon>
        <taxon>Pseudomonadota</taxon>
        <taxon>Gammaproteobacteria</taxon>
        <taxon>Lysobacterales</taxon>
        <taxon>Rhodanobacteraceae</taxon>
        <taxon>Frateuria</taxon>
    </lineage>
</organism>
<dbReference type="InterPro" id="IPR051806">
    <property type="entry name" value="HAD-like_SPP"/>
</dbReference>
<dbReference type="Pfam" id="PF13419">
    <property type="entry name" value="HAD_2"/>
    <property type="match status" value="1"/>
</dbReference>
<dbReference type="InterPro" id="IPR036412">
    <property type="entry name" value="HAD-like_sf"/>
</dbReference>
<dbReference type="HOGENOM" id="CLU_045011_13_4_6"/>
<proteinExistence type="predicted"/>
<protein>
    <submittedName>
        <fullName evidence="1">Haloacid dehalogenase superfamily protein, subfamily IA, variant 3 with third motif having DD or ED</fullName>
    </submittedName>
</protein>
<dbReference type="RefSeq" id="WP_014402300.1">
    <property type="nucleotide sequence ID" value="NC_017033.1"/>
</dbReference>
<dbReference type="Gene3D" id="1.10.150.240">
    <property type="entry name" value="Putative phosphatase, domain 2"/>
    <property type="match status" value="1"/>
</dbReference>
<dbReference type="eggNOG" id="COG0637">
    <property type="taxonomic scope" value="Bacteria"/>
</dbReference>
<dbReference type="PANTHER" id="PTHR43481">
    <property type="entry name" value="FRUCTOSE-1-PHOSPHATE PHOSPHATASE"/>
    <property type="match status" value="1"/>
</dbReference>
<dbReference type="STRING" id="767434.Fraau_0823"/>